<comment type="subunit">
    <text evidence="13">Dimer of alpha and beta chains. A typical microtubule is a hollow water-filled tube with an outer diameter of 25 nm and an inner diameter of 15 nM. Alpha-beta heterodimers associate head-to-tail to form protofilaments running lengthwise along the microtubule wall with the beta-tubulin subunit facing the microtubule plus end conferring a structural polarity. Microtubules usually have 13 protofilaments but different protofilament numbers can be found in some organisms and specialized cells.</text>
</comment>
<comment type="catalytic activity">
    <reaction evidence="12">
        <text>GTP + H2O = GDP + phosphate + H(+)</text>
        <dbReference type="Rhea" id="RHEA:19669"/>
        <dbReference type="ChEBI" id="CHEBI:15377"/>
        <dbReference type="ChEBI" id="CHEBI:15378"/>
        <dbReference type="ChEBI" id="CHEBI:37565"/>
        <dbReference type="ChEBI" id="CHEBI:43474"/>
        <dbReference type="ChEBI" id="CHEBI:58189"/>
    </reaction>
    <physiologicalReaction direction="left-to-right" evidence="12">
        <dbReference type="Rhea" id="RHEA:19670"/>
    </physiologicalReaction>
</comment>
<dbReference type="FunFam" id="3.40.50.1440:FF:000007">
    <property type="entry name" value="Tubulin alpha chain"/>
    <property type="match status" value="1"/>
</dbReference>
<comment type="cofactor">
    <cofactor evidence="1">
        <name>Mg(2+)</name>
        <dbReference type="ChEBI" id="CHEBI:18420"/>
    </cofactor>
</comment>
<dbReference type="GO" id="GO:0007017">
    <property type="term" value="P:microtubule-based process"/>
    <property type="evidence" value="ECO:0007669"/>
    <property type="project" value="InterPro"/>
</dbReference>
<keyword evidence="17" id="KW-1185">Reference proteome</keyword>
<evidence type="ECO:0000256" key="10">
    <source>
        <dbReference type="ARBA" id="ARBA00023134"/>
    </source>
</evidence>
<dbReference type="Pfam" id="PF03953">
    <property type="entry name" value="Tubulin_C"/>
    <property type="match status" value="1"/>
</dbReference>
<dbReference type="STRING" id="195883.A0A482XAZ8"/>
<evidence type="ECO:0000313" key="16">
    <source>
        <dbReference type="EMBL" id="RZF42863.1"/>
    </source>
</evidence>
<dbReference type="PRINTS" id="PR01162">
    <property type="entry name" value="ALPHATUBULIN"/>
</dbReference>
<dbReference type="GO" id="GO:0016787">
    <property type="term" value="F:hydrolase activity"/>
    <property type="evidence" value="ECO:0007669"/>
    <property type="project" value="UniProtKB-KW"/>
</dbReference>
<protein>
    <recommendedName>
        <fullName evidence="13">Tubulin alpha chain</fullName>
    </recommendedName>
</protein>
<keyword evidence="7 13" id="KW-0547">Nucleotide-binding</keyword>
<comment type="function">
    <text evidence="13">Tubulin is the major constituent of microtubules, a cylinder consisting of laterally associated linear protofilaments composed of alpha- and beta-tubulin heterodimers. Microtubules grow by the addition of GTP-tubulin dimers to the microtubule end, where a stabilizing cap forms. Below the cap, tubulin dimers are in GDP-bound state, owing to GTPase activity of alpha-tubulin.</text>
</comment>
<sequence>MRECICIHVGQAGVQMGTSLWHLYLLEHGIAADGSYDSNIERDDNLGTFFDCNVPNKCIPRALMVDLEPTVMDEVRRDYKGLFRPNQLISAKEDAANNFARGRLTTGLQVIENVSDQIRKITDNCSGLSGFLLFHSFGGGTGSGLTSLIMDELTQSYPKKSRLQFSIYPAPQISTAVVEPYNAVLTTHMTMNESDCAFMVDNEAIYDICNHKLNIERPTYRNLNELTSQVVSSITASLRFQGQLNVDLGEFQTNLVPFPRIHFPLVAYAPITSQESVSHHGLSVSELTTECFEPRNQLVKCDTSKGKYMACCLLYRGDIVPKDVNTSIALLKEKHSVEFVDWSPTGFKVGINYQKPSCRSGGDMAAVNRAVAMLSNTTSIADAWSRLNRKFSLLFSKKAFVHWYYDESMEEEDFTDARDDLAALECDYHEVASDTL</sequence>
<evidence type="ECO:0000256" key="8">
    <source>
        <dbReference type="ARBA" id="ARBA00022801"/>
    </source>
</evidence>
<evidence type="ECO:0000313" key="17">
    <source>
        <dbReference type="Proteomes" id="UP000291343"/>
    </source>
</evidence>
<dbReference type="SUPFAM" id="SSF52490">
    <property type="entry name" value="Tubulin nucleotide-binding domain-like"/>
    <property type="match status" value="1"/>
</dbReference>
<keyword evidence="11" id="KW-0206">Cytoskeleton</keyword>
<comment type="caution">
    <text evidence="16">The sequence shown here is derived from an EMBL/GenBank/DDBJ whole genome shotgun (WGS) entry which is preliminary data.</text>
</comment>
<dbReference type="CDD" id="cd02186">
    <property type="entry name" value="alpha_tubulin"/>
    <property type="match status" value="1"/>
</dbReference>
<dbReference type="SUPFAM" id="SSF55307">
    <property type="entry name" value="Tubulin C-terminal domain-like"/>
    <property type="match status" value="1"/>
</dbReference>
<evidence type="ECO:0000256" key="11">
    <source>
        <dbReference type="ARBA" id="ARBA00023212"/>
    </source>
</evidence>
<dbReference type="Pfam" id="PF00091">
    <property type="entry name" value="Tubulin"/>
    <property type="match status" value="1"/>
</dbReference>
<dbReference type="Gene3D" id="1.10.287.600">
    <property type="entry name" value="Helix hairpin bin"/>
    <property type="match status" value="1"/>
</dbReference>
<evidence type="ECO:0000256" key="6">
    <source>
        <dbReference type="ARBA" id="ARBA00022723"/>
    </source>
</evidence>
<dbReference type="InterPro" id="IPR036525">
    <property type="entry name" value="Tubulin/FtsZ_GTPase_sf"/>
</dbReference>
<dbReference type="PRINTS" id="PR01161">
    <property type="entry name" value="TUBULIN"/>
</dbReference>
<evidence type="ECO:0000256" key="13">
    <source>
        <dbReference type="RuleBase" id="RU000352"/>
    </source>
</evidence>
<dbReference type="GO" id="GO:0005525">
    <property type="term" value="F:GTP binding"/>
    <property type="evidence" value="ECO:0007669"/>
    <property type="project" value="UniProtKB-UniRule"/>
</dbReference>
<comment type="subcellular location">
    <subcellularLocation>
        <location evidence="2">Cytoplasm</location>
        <location evidence="2">Cytoskeleton</location>
    </subcellularLocation>
</comment>
<dbReference type="GO" id="GO:0046872">
    <property type="term" value="F:metal ion binding"/>
    <property type="evidence" value="ECO:0007669"/>
    <property type="project" value="UniProtKB-KW"/>
</dbReference>
<comment type="similarity">
    <text evidence="3 13">Belongs to the tubulin family.</text>
</comment>
<dbReference type="FunFam" id="3.30.1330.20:FF:000001">
    <property type="entry name" value="Tubulin alpha chain"/>
    <property type="match status" value="1"/>
</dbReference>
<feature type="domain" description="Tubulin/FtsZ 2-layer sandwich" evidence="15">
    <location>
        <begin position="244"/>
        <end position="389"/>
    </location>
</feature>
<evidence type="ECO:0000256" key="4">
    <source>
        <dbReference type="ARBA" id="ARBA00022490"/>
    </source>
</evidence>
<dbReference type="OrthoDB" id="10295322at2759"/>
<dbReference type="InterPro" id="IPR008280">
    <property type="entry name" value="Tub_FtsZ_C"/>
</dbReference>
<evidence type="ECO:0000256" key="7">
    <source>
        <dbReference type="ARBA" id="ARBA00022741"/>
    </source>
</evidence>
<evidence type="ECO:0000256" key="3">
    <source>
        <dbReference type="ARBA" id="ARBA00009636"/>
    </source>
</evidence>
<dbReference type="GO" id="GO:0005874">
    <property type="term" value="C:microtubule"/>
    <property type="evidence" value="ECO:0007669"/>
    <property type="project" value="UniProtKB-KW"/>
</dbReference>
<dbReference type="PROSITE" id="PS00227">
    <property type="entry name" value="TUBULIN"/>
    <property type="match status" value="1"/>
</dbReference>
<organism evidence="16 17">
    <name type="scientific">Laodelphax striatellus</name>
    <name type="common">Small brown planthopper</name>
    <name type="synonym">Delphax striatella</name>
    <dbReference type="NCBI Taxonomy" id="195883"/>
    <lineage>
        <taxon>Eukaryota</taxon>
        <taxon>Metazoa</taxon>
        <taxon>Ecdysozoa</taxon>
        <taxon>Arthropoda</taxon>
        <taxon>Hexapoda</taxon>
        <taxon>Insecta</taxon>
        <taxon>Pterygota</taxon>
        <taxon>Neoptera</taxon>
        <taxon>Paraneoptera</taxon>
        <taxon>Hemiptera</taxon>
        <taxon>Auchenorrhyncha</taxon>
        <taxon>Fulgoroidea</taxon>
        <taxon>Delphacidae</taxon>
        <taxon>Criomorphinae</taxon>
        <taxon>Laodelphax</taxon>
    </lineage>
</organism>
<dbReference type="Proteomes" id="UP000291343">
    <property type="component" value="Unassembled WGS sequence"/>
</dbReference>
<dbReference type="InterPro" id="IPR037103">
    <property type="entry name" value="Tubulin/FtsZ-like_C"/>
</dbReference>
<keyword evidence="9" id="KW-0460">Magnesium</keyword>
<evidence type="ECO:0000259" key="14">
    <source>
        <dbReference type="SMART" id="SM00864"/>
    </source>
</evidence>
<keyword evidence="4" id="KW-0963">Cytoplasm</keyword>
<dbReference type="GO" id="GO:0005200">
    <property type="term" value="F:structural constituent of cytoskeleton"/>
    <property type="evidence" value="ECO:0007669"/>
    <property type="project" value="InterPro"/>
</dbReference>
<keyword evidence="6" id="KW-0479">Metal-binding</keyword>
<gene>
    <name evidence="16" type="ORF">LSTR_LSTR003687</name>
</gene>
<reference evidence="16 17" key="1">
    <citation type="journal article" date="2017" name="Gigascience">
        <title>Genome sequence of the small brown planthopper, Laodelphax striatellus.</title>
        <authorList>
            <person name="Zhu J."/>
            <person name="Jiang F."/>
            <person name="Wang X."/>
            <person name="Yang P."/>
            <person name="Bao Y."/>
            <person name="Zhao W."/>
            <person name="Wang W."/>
            <person name="Lu H."/>
            <person name="Wang Q."/>
            <person name="Cui N."/>
            <person name="Li J."/>
            <person name="Chen X."/>
            <person name="Luo L."/>
            <person name="Yu J."/>
            <person name="Kang L."/>
            <person name="Cui F."/>
        </authorList>
    </citation>
    <scope>NUCLEOTIDE SEQUENCE [LARGE SCALE GENOMIC DNA]</scope>
    <source>
        <strain evidence="16">Lst14</strain>
    </source>
</reference>
<dbReference type="Gene3D" id="3.40.50.1440">
    <property type="entry name" value="Tubulin/FtsZ, GTPase domain"/>
    <property type="match status" value="1"/>
</dbReference>
<evidence type="ECO:0000256" key="1">
    <source>
        <dbReference type="ARBA" id="ARBA00001946"/>
    </source>
</evidence>
<dbReference type="InterPro" id="IPR017975">
    <property type="entry name" value="Tubulin_CS"/>
</dbReference>
<accession>A0A482XAZ8</accession>
<dbReference type="GO" id="GO:0005737">
    <property type="term" value="C:cytoplasm"/>
    <property type="evidence" value="ECO:0007669"/>
    <property type="project" value="UniProtKB-ARBA"/>
</dbReference>
<evidence type="ECO:0000256" key="12">
    <source>
        <dbReference type="ARBA" id="ARBA00049117"/>
    </source>
</evidence>
<dbReference type="PANTHER" id="PTHR11588">
    <property type="entry name" value="TUBULIN"/>
    <property type="match status" value="1"/>
</dbReference>
<dbReference type="InterPro" id="IPR000217">
    <property type="entry name" value="Tubulin"/>
</dbReference>
<evidence type="ECO:0000256" key="2">
    <source>
        <dbReference type="ARBA" id="ARBA00004245"/>
    </source>
</evidence>
<dbReference type="SMART" id="SM00864">
    <property type="entry name" value="Tubulin"/>
    <property type="match status" value="1"/>
</dbReference>
<dbReference type="AlphaFoldDB" id="A0A482XAZ8"/>
<dbReference type="SMART" id="SM00865">
    <property type="entry name" value="Tubulin_C"/>
    <property type="match status" value="1"/>
</dbReference>
<dbReference type="EMBL" id="QKKF02013937">
    <property type="protein sequence ID" value="RZF42863.1"/>
    <property type="molecule type" value="Genomic_DNA"/>
</dbReference>
<dbReference type="InParanoid" id="A0A482XAZ8"/>
<evidence type="ECO:0000256" key="9">
    <source>
        <dbReference type="ARBA" id="ARBA00022842"/>
    </source>
</evidence>
<dbReference type="InterPro" id="IPR018316">
    <property type="entry name" value="Tubulin/FtsZ_2-layer-sand-dom"/>
</dbReference>
<name>A0A482XAZ8_LAOST</name>
<dbReference type="InterPro" id="IPR002452">
    <property type="entry name" value="Alpha_tubulin"/>
</dbReference>
<dbReference type="InterPro" id="IPR023123">
    <property type="entry name" value="Tubulin_C"/>
</dbReference>
<dbReference type="SMR" id="A0A482XAZ8"/>
<keyword evidence="5 13" id="KW-0493">Microtubule</keyword>
<keyword evidence="10 13" id="KW-0342">GTP-binding</keyword>
<proteinExistence type="inferred from homology"/>
<evidence type="ECO:0000256" key="5">
    <source>
        <dbReference type="ARBA" id="ARBA00022701"/>
    </source>
</evidence>
<evidence type="ECO:0000259" key="15">
    <source>
        <dbReference type="SMART" id="SM00865"/>
    </source>
</evidence>
<dbReference type="InterPro" id="IPR003008">
    <property type="entry name" value="Tubulin_FtsZ_GTPase"/>
</dbReference>
<dbReference type="Gene3D" id="3.30.1330.20">
    <property type="entry name" value="Tubulin/FtsZ, C-terminal domain"/>
    <property type="match status" value="1"/>
</dbReference>
<keyword evidence="8" id="KW-0378">Hydrolase</keyword>
<feature type="domain" description="Tubulin/FtsZ GTPase" evidence="14">
    <location>
        <begin position="46"/>
        <end position="242"/>
    </location>
</feature>